<reference evidence="2 3" key="1">
    <citation type="submission" date="2021-07" db="EMBL/GenBank/DDBJ databases">
        <authorList>
            <person name="Palmer J.M."/>
        </authorList>
    </citation>
    <scope>NUCLEOTIDE SEQUENCE [LARGE SCALE GENOMIC DNA]</scope>
    <source>
        <strain evidence="2 3">AT_MEX2019</strain>
        <tissue evidence="2">Muscle</tissue>
    </source>
</reference>
<evidence type="ECO:0008006" key="4">
    <source>
        <dbReference type="Google" id="ProtNLM"/>
    </source>
</evidence>
<comment type="caution">
    <text evidence="2">The sequence shown here is derived from an EMBL/GenBank/DDBJ whole genome shotgun (WGS) entry which is preliminary data.</text>
</comment>
<keyword evidence="1" id="KW-1133">Transmembrane helix</keyword>
<proteinExistence type="predicted"/>
<evidence type="ECO:0000313" key="3">
    <source>
        <dbReference type="Proteomes" id="UP001345963"/>
    </source>
</evidence>
<accession>A0ABU7BGN4</accession>
<keyword evidence="1" id="KW-0472">Membrane</keyword>
<keyword evidence="3" id="KW-1185">Reference proteome</keyword>
<organism evidence="2 3">
    <name type="scientific">Ataeniobius toweri</name>
    <dbReference type="NCBI Taxonomy" id="208326"/>
    <lineage>
        <taxon>Eukaryota</taxon>
        <taxon>Metazoa</taxon>
        <taxon>Chordata</taxon>
        <taxon>Craniata</taxon>
        <taxon>Vertebrata</taxon>
        <taxon>Euteleostomi</taxon>
        <taxon>Actinopterygii</taxon>
        <taxon>Neopterygii</taxon>
        <taxon>Teleostei</taxon>
        <taxon>Neoteleostei</taxon>
        <taxon>Acanthomorphata</taxon>
        <taxon>Ovalentaria</taxon>
        <taxon>Atherinomorphae</taxon>
        <taxon>Cyprinodontiformes</taxon>
        <taxon>Goodeidae</taxon>
        <taxon>Ataeniobius</taxon>
    </lineage>
</organism>
<gene>
    <name evidence="2" type="ORF">ATANTOWER_018074</name>
</gene>
<feature type="transmembrane region" description="Helical" evidence="1">
    <location>
        <begin position="12"/>
        <end position="30"/>
    </location>
</feature>
<dbReference type="EMBL" id="JAHUTI010052907">
    <property type="protein sequence ID" value="MED6249682.1"/>
    <property type="molecule type" value="Genomic_DNA"/>
</dbReference>
<sequence length="128" mass="14457">MFKAEFAHPSSGLWTSLACLVSFLSFRLFILRVLGSIFLGEQNNSDHKQIMAQVKRTSGKDCKEVAEKNGNTFYDETYPAVVNSSISSWQAVTCTERCGTSSTTRLWLRFYAAKDHLCLGMQQRNNMT</sequence>
<protein>
    <recommendedName>
        <fullName evidence="4">Secreted protein</fullName>
    </recommendedName>
</protein>
<evidence type="ECO:0000313" key="2">
    <source>
        <dbReference type="EMBL" id="MED6249682.1"/>
    </source>
</evidence>
<keyword evidence="1" id="KW-0812">Transmembrane</keyword>
<dbReference type="Proteomes" id="UP001345963">
    <property type="component" value="Unassembled WGS sequence"/>
</dbReference>
<name>A0ABU7BGN4_9TELE</name>
<dbReference type="PROSITE" id="PS51257">
    <property type="entry name" value="PROKAR_LIPOPROTEIN"/>
    <property type="match status" value="1"/>
</dbReference>
<evidence type="ECO:0000256" key="1">
    <source>
        <dbReference type="SAM" id="Phobius"/>
    </source>
</evidence>